<sequence>MPITEARIKATRYHPEKIPDSWHGTVPNLGEVAPAIVDLKRFSPFVLTLTDIQLLPTAAVELRARYDDNRVQTNTGALLSLIVGAGPLPGAWKFLAKDILNYTLFGLAPGILNFPTHYALWVVQPTVAHKLLYGMKLTAEEQELNKKLGISDTVEKGLLPLPISQQIEREYHILGEETHTAAVTIAAANTLYTIENLYPRPNEFLVLTRIAAAPGLAGDNVLIMISRDGDSQLAEVATFPLSPIEGGEISCFIPAVRELSLQTTAGVVPVAPFVPFPFRFTFLRVKWSNILRVRFGQVSRNEVPSDLFSF</sequence>
<dbReference type="AlphaFoldDB" id="X1QR38"/>
<protein>
    <submittedName>
        <fullName evidence="1">Uncharacterized protein</fullName>
    </submittedName>
</protein>
<organism evidence="1">
    <name type="scientific">marine sediment metagenome</name>
    <dbReference type="NCBI Taxonomy" id="412755"/>
    <lineage>
        <taxon>unclassified sequences</taxon>
        <taxon>metagenomes</taxon>
        <taxon>ecological metagenomes</taxon>
    </lineage>
</organism>
<proteinExistence type="predicted"/>
<name>X1QR38_9ZZZZ</name>
<dbReference type="EMBL" id="BARW01000894">
    <property type="protein sequence ID" value="GAI70708.1"/>
    <property type="molecule type" value="Genomic_DNA"/>
</dbReference>
<comment type="caution">
    <text evidence="1">The sequence shown here is derived from an EMBL/GenBank/DDBJ whole genome shotgun (WGS) entry which is preliminary data.</text>
</comment>
<evidence type="ECO:0000313" key="1">
    <source>
        <dbReference type="EMBL" id="GAI70708.1"/>
    </source>
</evidence>
<accession>X1QR38</accession>
<gene>
    <name evidence="1" type="ORF">S12H4_03253</name>
</gene>
<reference evidence="1" key="1">
    <citation type="journal article" date="2014" name="Front. Microbiol.">
        <title>High frequency of phylogenetically diverse reductive dehalogenase-homologous genes in deep subseafloor sedimentary metagenomes.</title>
        <authorList>
            <person name="Kawai M."/>
            <person name="Futagami T."/>
            <person name="Toyoda A."/>
            <person name="Takaki Y."/>
            <person name="Nishi S."/>
            <person name="Hori S."/>
            <person name="Arai W."/>
            <person name="Tsubouchi T."/>
            <person name="Morono Y."/>
            <person name="Uchiyama I."/>
            <person name="Ito T."/>
            <person name="Fujiyama A."/>
            <person name="Inagaki F."/>
            <person name="Takami H."/>
        </authorList>
    </citation>
    <scope>NUCLEOTIDE SEQUENCE</scope>
    <source>
        <strain evidence="1">Expedition CK06-06</strain>
    </source>
</reference>